<dbReference type="EMBL" id="RXHU01000002">
    <property type="protein sequence ID" value="RTE11754.1"/>
    <property type="molecule type" value="Genomic_DNA"/>
</dbReference>
<evidence type="ECO:0000256" key="1">
    <source>
        <dbReference type="SAM" id="Phobius"/>
    </source>
</evidence>
<protein>
    <recommendedName>
        <fullName evidence="2">DUF5658 domain-containing protein</fullName>
    </recommendedName>
</protein>
<name>A0A430JKZ5_9BACL</name>
<keyword evidence="1" id="KW-0812">Transmembrane</keyword>
<dbReference type="Pfam" id="PF18902">
    <property type="entry name" value="DUF5658"/>
    <property type="match status" value="1"/>
</dbReference>
<dbReference type="InterPro" id="IPR043717">
    <property type="entry name" value="DUF5658"/>
</dbReference>
<evidence type="ECO:0000259" key="2">
    <source>
        <dbReference type="Pfam" id="PF18902"/>
    </source>
</evidence>
<evidence type="ECO:0000313" key="3">
    <source>
        <dbReference type="EMBL" id="RTE11754.1"/>
    </source>
</evidence>
<feature type="transmembrane region" description="Helical" evidence="1">
    <location>
        <begin position="78"/>
        <end position="101"/>
    </location>
</feature>
<dbReference type="Proteomes" id="UP000276128">
    <property type="component" value="Unassembled WGS sequence"/>
</dbReference>
<organism evidence="3 4">
    <name type="scientific">Paenibacillus whitsoniae</name>
    <dbReference type="NCBI Taxonomy" id="2496558"/>
    <lineage>
        <taxon>Bacteria</taxon>
        <taxon>Bacillati</taxon>
        <taxon>Bacillota</taxon>
        <taxon>Bacilli</taxon>
        <taxon>Bacillales</taxon>
        <taxon>Paenibacillaceae</taxon>
        <taxon>Paenibacillus</taxon>
    </lineage>
</organism>
<feature type="domain" description="DUF5658" evidence="2">
    <location>
        <begin position="12"/>
        <end position="98"/>
    </location>
</feature>
<gene>
    <name evidence="3" type="ORF">EJQ19_00130</name>
</gene>
<keyword evidence="1" id="KW-1133">Transmembrane helix</keyword>
<comment type="caution">
    <text evidence="3">The sequence shown here is derived from an EMBL/GenBank/DDBJ whole genome shotgun (WGS) entry which is preliminary data.</text>
</comment>
<dbReference type="RefSeq" id="WP_126139184.1">
    <property type="nucleotide sequence ID" value="NZ_RXHU01000002.1"/>
</dbReference>
<dbReference type="AlphaFoldDB" id="A0A430JKZ5"/>
<keyword evidence="4" id="KW-1185">Reference proteome</keyword>
<proteinExistence type="predicted"/>
<evidence type="ECO:0000313" key="4">
    <source>
        <dbReference type="Proteomes" id="UP000276128"/>
    </source>
</evidence>
<dbReference type="OrthoDB" id="2972719at2"/>
<reference evidence="3 4" key="1">
    <citation type="submission" date="2018-12" db="EMBL/GenBank/DDBJ databases">
        <title>Bacillus ochoae sp. nov., Paenibacillus whitsoniae sp. nov., Paenibacillus spiritus sp. nov. Isolated from the Mars Exploration Rover during spacecraft assembly.</title>
        <authorList>
            <person name="Seuylemezian A."/>
            <person name="Vaishampayan P."/>
        </authorList>
    </citation>
    <scope>NUCLEOTIDE SEQUENCE [LARGE SCALE GENOMIC DNA]</scope>
    <source>
        <strain evidence="3 4">MER 54</strain>
    </source>
</reference>
<keyword evidence="1" id="KW-0472">Membrane</keyword>
<sequence>MTMLLKNKILLCLLLLCLSDALFTDMGLKLRFIEEMNPLIRSIYEWHVAGYYAIKLVFPLALMIIHPRIRQKTWVHPALLLTVILYGAVNVYHVVWISMAFNHLAAHG</sequence>
<feature type="transmembrane region" description="Helical" evidence="1">
    <location>
        <begin position="48"/>
        <end position="66"/>
    </location>
</feature>
<accession>A0A430JKZ5</accession>